<feature type="region of interest" description="Disordered" evidence="5">
    <location>
        <begin position="1"/>
        <end position="33"/>
    </location>
</feature>
<dbReference type="GO" id="GO:1904262">
    <property type="term" value="P:negative regulation of TORC1 signaling"/>
    <property type="evidence" value="ECO:0007669"/>
    <property type="project" value="TreeGrafter"/>
</dbReference>
<comment type="similarity">
    <text evidence="2">Belongs to the IML1 family.</text>
</comment>
<name>A0A0G2DU20_PHACM</name>
<comment type="subcellular location">
    <subcellularLocation>
        <location evidence="1">Vacuole membrane</location>
        <topology evidence="1">Peripheral membrane protein</topology>
    </subcellularLocation>
</comment>
<dbReference type="InterPro" id="IPR036388">
    <property type="entry name" value="WH-like_DNA-bd_sf"/>
</dbReference>
<dbReference type="PROSITE" id="PS50186">
    <property type="entry name" value="DEP"/>
    <property type="match status" value="1"/>
</dbReference>
<proteinExistence type="inferred from homology"/>
<dbReference type="SMART" id="SM00049">
    <property type="entry name" value="DEP"/>
    <property type="match status" value="1"/>
</dbReference>
<feature type="region of interest" description="Disordered" evidence="5">
    <location>
        <begin position="529"/>
        <end position="597"/>
    </location>
</feature>
<dbReference type="CDD" id="cd04449">
    <property type="entry name" value="DEP_DEPDC5-like"/>
    <property type="match status" value="1"/>
</dbReference>
<reference evidence="7 8" key="2">
    <citation type="submission" date="2015-05" db="EMBL/GenBank/DDBJ databases">
        <authorList>
            <person name="Morales-Cruz A."/>
            <person name="Amrine K.C."/>
            <person name="Cantu D."/>
        </authorList>
    </citation>
    <scope>NUCLEOTIDE SEQUENCE [LARGE SCALE GENOMIC DNA]</scope>
    <source>
        <strain evidence="7">UCRPC4</strain>
    </source>
</reference>
<evidence type="ECO:0000259" key="6">
    <source>
        <dbReference type="PROSITE" id="PS50186"/>
    </source>
</evidence>
<dbReference type="Pfam" id="PF00610">
    <property type="entry name" value="DEP"/>
    <property type="match status" value="1"/>
</dbReference>
<evidence type="ECO:0000313" key="7">
    <source>
        <dbReference type="EMBL" id="KKY13711.1"/>
    </source>
</evidence>
<dbReference type="InterPro" id="IPR045838">
    <property type="entry name" value="DEPDC5_CTD"/>
</dbReference>
<keyword evidence="8" id="KW-1185">Reference proteome</keyword>
<feature type="compositionally biased region" description="Polar residues" evidence="5">
    <location>
        <begin position="774"/>
        <end position="788"/>
    </location>
</feature>
<evidence type="ECO:0000256" key="4">
    <source>
        <dbReference type="ARBA" id="ARBA00021881"/>
    </source>
</evidence>
<feature type="compositionally biased region" description="Polar residues" evidence="5">
    <location>
        <begin position="640"/>
        <end position="658"/>
    </location>
</feature>
<dbReference type="Pfam" id="PF12257">
    <property type="entry name" value="IML1"/>
    <property type="match status" value="1"/>
</dbReference>
<evidence type="ECO:0000313" key="8">
    <source>
        <dbReference type="Proteomes" id="UP000053317"/>
    </source>
</evidence>
<dbReference type="OrthoDB" id="39497at2759"/>
<dbReference type="Pfam" id="PF19418">
    <property type="entry name" value="DEPDC5_CTD"/>
    <property type="match status" value="1"/>
</dbReference>
<feature type="domain" description="DEP" evidence="6">
    <location>
        <begin position="1122"/>
        <end position="1197"/>
    </location>
</feature>
<feature type="region of interest" description="Disordered" evidence="5">
    <location>
        <begin position="634"/>
        <end position="789"/>
    </location>
</feature>
<feature type="compositionally biased region" description="Basic and acidic residues" evidence="5">
    <location>
        <begin position="575"/>
        <end position="588"/>
    </location>
</feature>
<dbReference type="GO" id="GO:0005774">
    <property type="term" value="C:vacuolar membrane"/>
    <property type="evidence" value="ECO:0007669"/>
    <property type="project" value="UniProtKB-SubCell"/>
</dbReference>
<evidence type="ECO:0000256" key="3">
    <source>
        <dbReference type="ARBA" id="ARBA00018529"/>
    </source>
</evidence>
<feature type="region of interest" description="Disordered" evidence="5">
    <location>
        <begin position="1214"/>
        <end position="1267"/>
    </location>
</feature>
<dbReference type="GO" id="GO:1990130">
    <property type="term" value="C:GATOR1 complex"/>
    <property type="evidence" value="ECO:0007669"/>
    <property type="project" value="TreeGrafter"/>
</dbReference>
<dbReference type="InterPro" id="IPR000591">
    <property type="entry name" value="DEP_dom"/>
</dbReference>
<feature type="region of interest" description="Disordered" evidence="5">
    <location>
        <begin position="1590"/>
        <end position="1626"/>
    </location>
</feature>
<accession>A0A0G2DU20</accession>
<dbReference type="Proteomes" id="UP000053317">
    <property type="component" value="Unassembled WGS sequence"/>
</dbReference>
<feature type="compositionally biased region" description="Polar residues" evidence="5">
    <location>
        <begin position="85"/>
        <end position="103"/>
    </location>
</feature>
<comment type="caution">
    <text evidence="7">The sequence shown here is derived from an EMBL/GenBank/DDBJ whole genome shotgun (WGS) entry which is preliminary data.</text>
</comment>
<feature type="compositionally biased region" description="Polar residues" evidence="5">
    <location>
        <begin position="1238"/>
        <end position="1249"/>
    </location>
</feature>
<feature type="region of interest" description="Disordered" evidence="5">
    <location>
        <begin position="85"/>
        <end position="140"/>
    </location>
</feature>
<evidence type="ECO:0000256" key="1">
    <source>
        <dbReference type="ARBA" id="ARBA00004148"/>
    </source>
</evidence>
<dbReference type="InterPro" id="IPR048255">
    <property type="entry name" value="IML1_N"/>
</dbReference>
<dbReference type="GO" id="GO:0005096">
    <property type="term" value="F:GTPase activator activity"/>
    <property type="evidence" value="ECO:0007669"/>
    <property type="project" value="InterPro"/>
</dbReference>
<dbReference type="PANTHER" id="PTHR13179">
    <property type="entry name" value="DEP DOMAIN CONTAINING PROTEIN 5"/>
    <property type="match status" value="1"/>
</dbReference>
<feature type="compositionally biased region" description="Polar residues" evidence="5">
    <location>
        <begin position="18"/>
        <end position="31"/>
    </location>
</feature>
<evidence type="ECO:0000256" key="2">
    <source>
        <dbReference type="ARBA" id="ARBA00005643"/>
    </source>
</evidence>
<feature type="compositionally biased region" description="Basic and acidic residues" evidence="5">
    <location>
        <begin position="662"/>
        <end position="678"/>
    </location>
</feature>
<reference evidence="7 8" key="1">
    <citation type="submission" date="2015-05" db="EMBL/GenBank/DDBJ databases">
        <title>Distinctive expansion of gene families associated with plant cell wall degradation and secondary metabolism in the genomes of grapevine trunk pathogens.</title>
        <authorList>
            <person name="Lawrence D.P."/>
            <person name="Travadon R."/>
            <person name="Rolshausen P.E."/>
            <person name="Baumgartner K."/>
        </authorList>
    </citation>
    <scope>NUCLEOTIDE SEQUENCE [LARGE SCALE GENOMIC DNA]</scope>
    <source>
        <strain evidence="7">UCRPC4</strain>
    </source>
</reference>
<feature type="region of interest" description="Disordered" evidence="5">
    <location>
        <begin position="1505"/>
        <end position="1554"/>
    </location>
</feature>
<feature type="compositionally biased region" description="Pro residues" evidence="5">
    <location>
        <begin position="1512"/>
        <end position="1523"/>
    </location>
</feature>
<dbReference type="InterPro" id="IPR036390">
    <property type="entry name" value="WH_DNA-bd_sf"/>
</dbReference>
<organism evidence="7 8">
    <name type="scientific">Phaeomoniella chlamydospora</name>
    <name type="common">Phaeoacremonium chlamydosporum</name>
    <dbReference type="NCBI Taxonomy" id="158046"/>
    <lineage>
        <taxon>Eukaryota</taxon>
        <taxon>Fungi</taxon>
        <taxon>Dikarya</taxon>
        <taxon>Ascomycota</taxon>
        <taxon>Pezizomycotina</taxon>
        <taxon>Eurotiomycetes</taxon>
        <taxon>Chaetothyriomycetidae</taxon>
        <taxon>Phaeomoniellales</taxon>
        <taxon>Phaeomoniellaceae</taxon>
        <taxon>Phaeomoniella</taxon>
    </lineage>
</organism>
<feature type="compositionally biased region" description="Basic and acidic residues" evidence="5">
    <location>
        <begin position="538"/>
        <end position="553"/>
    </location>
</feature>
<feature type="compositionally biased region" description="Polar residues" evidence="5">
    <location>
        <begin position="685"/>
        <end position="702"/>
    </location>
</feature>
<dbReference type="EMBL" id="LCWF01000265">
    <property type="protein sequence ID" value="KKY13711.1"/>
    <property type="molecule type" value="Genomic_DNA"/>
</dbReference>
<dbReference type="InterPro" id="IPR027244">
    <property type="entry name" value="IML1"/>
</dbReference>
<gene>
    <name evidence="7" type="ORF">UCRPC4_g06938</name>
</gene>
<dbReference type="GO" id="GO:0010508">
    <property type="term" value="P:positive regulation of autophagy"/>
    <property type="evidence" value="ECO:0007669"/>
    <property type="project" value="TreeGrafter"/>
</dbReference>
<dbReference type="Gene3D" id="1.10.10.10">
    <property type="entry name" value="Winged helix-like DNA-binding domain superfamily/Winged helix DNA-binding domain"/>
    <property type="match status" value="1"/>
</dbReference>
<feature type="compositionally biased region" description="Basic and acidic residues" evidence="5">
    <location>
        <begin position="738"/>
        <end position="756"/>
    </location>
</feature>
<sequence length="1650" mass="184981">MSSAAPRFSHRRDDSRGSNETIRAGSTTGTQRHGFARWSKTCSVWVHDENYSKEDVLLDLDILGKDVLKPGDLVEVTAAISQSETYDFQTRSEQASRGNTTATGVLDAVGQGRARTERPWNPRQSTNTEDQDDLSPDGPHSKNSYVFVAKFIPSDVKSRAAGVQISLKSTIANAFGFRNGDQVTVSFADRHDHAASHVELVFRDIYLSRADMWRLLVSELCGKTLYKGQKILFLGTIKATVKTIYAHGTKVASSYFSKNTIPIYRSESARYVIFIQMSREMWNFDSEGTGEILFSRVIDGFLPDLFKRWQNLDAKHLVTIVMFARLEYDYHQLVSLGQLHSAELKQSQFDSGRTKYRDFYRVVLSDMSSGQWTLILNALKKEFRVFLRDISIQEASYLQTSTANTYNTAFTGKPRIAGRPSLALRGNILEAINIASSHFGRDFIDRDLVRTGISVVIVTPGPGIFEVDRDLLHLTSETYLDHGESPQSARKGAKALVAAHNRSHKHKLERMDEYDRQVFQTKAYRKRANSRAKLTVKSTEKRAPAKSRPEVHDFPSNNIITPVKGHLNTAQDQSATKEKKPPGIEPKMRPKMAPVQKASGSRIARSISFALRGLGTVPPRALASTSINVENVSGAGISKGDSSSRGFSGTASIKSPGSQRHRAIDRMSVDSERSDQSDSSRSILERSQSPSRPISIKQSTRNLGHKHRPSDEDRRSFSTPAAKVEDDQDQGEATPNRHSMDSRDSGTHTPEPDRPELVPQPPLRDNVSPWVKNVNPSNPKKSDPNATLSLGRWQHVFPRTPRASTIKWRSLCTPASVPLTTEIFPTRYELEAEFVQTPYTIHQESDSELLEVPKTRETLVSEMISLRLSHGYQVIVGAGVADTMGIEPWSASQICDINKLVQDGNVLVMSMGNTIQKLSFSDEKDIHVTKYVRKQDPGKRTTHIDYVPVIRSILSPTYVPRHLKIGGYSEEYPWSHADAYLAGQKGWQPAIAEQLRFWRARFVLIPVDPPNAKRGMQIMGHDTPEEIHLTGIKILSQMWQKFRYVPVEDRVVKLAVGKRKDPNPLDIMFQTRNPSEVVAGELDRLLEAEENTDSGPLQLLPESELFQLDSFTVAAIAQAMQSERGVEIVTRRWHLRLHYNCFTGTDFTTWLLQNFKDVETREEAAELGNELMRQKLFYHVEQRHHFRDGNYFYQIAPEYRLNRPEARSSWFSGKRTDRSVPVTPMAECVSRDAPPGIRSQSDSSVNSESISRDSHSTPSTKPIKPRHSISLSKVMRVNVDFRNRSSRPEIIDLHYDRLHNPENCYHIELSWFNVTSKLVEDAIVQWATTGEKYGLRLVEIPIDEISSISLREPFRSPYHVHLSVPAPDLQPAPTYFNATSLAPQQGMPDKFYYQKQILKKFNFVLDLEAASNYPADVDVTFSWGKLDYQHSQYIHRSGIAICQIAEDGHFILLANRLYNTRSAYSKDTIKTEGVTRHDAQHFQRRPPMSQHATQHITATLGNTSIVAGASPTPIPNPLSPHPSPLVRATTTETRPSSDVLGGRDRLSPAAQQSTSIIPEDIKEELEALCSDPFALEKFYASVTLPGQAAAVSSSTSTTGRDSGKLAPRATPKIPEEKPDIEGGLEASIPSLVLPASVVGDSMAPKQQQRK</sequence>
<dbReference type="SUPFAM" id="SSF46785">
    <property type="entry name" value="Winged helix' DNA-binding domain"/>
    <property type="match status" value="1"/>
</dbReference>
<dbReference type="GO" id="GO:0035556">
    <property type="term" value="P:intracellular signal transduction"/>
    <property type="evidence" value="ECO:0007669"/>
    <property type="project" value="InterPro"/>
</dbReference>
<evidence type="ECO:0000256" key="5">
    <source>
        <dbReference type="SAM" id="MobiDB-lite"/>
    </source>
</evidence>
<dbReference type="PANTHER" id="PTHR13179:SF8">
    <property type="entry name" value="GATOR COMPLEX PROTEIN DEPDC5"/>
    <property type="match status" value="1"/>
</dbReference>
<protein>
    <recommendedName>
        <fullName evidence="3">Vacuolar membrane-associated protein IML1</fullName>
    </recommendedName>
    <alternativeName>
        <fullName evidence="4">Vacuolar membrane-associated protein iml1</fullName>
    </alternativeName>
</protein>